<dbReference type="GO" id="GO:0003676">
    <property type="term" value="F:nucleic acid binding"/>
    <property type="evidence" value="ECO:0007669"/>
    <property type="project" value="InterPro"/>
</dbReference>
<dbReference type="InterPro" id="IPR036875">
    <property type="entry name" value="Znf_CCHC_sf"/>
</dbReference>
<dbReference type="Pfam" id="PF00098">
    <property type="entry name" value="zf-CCHC"/>
    <property type="match status" value="1"/>
</dbReference>
<gene>
    <name evidence="4" type="ORF">C8A00DRAFT_46484</name>
</gene>
<feature type="compositionally biased region" description="Basic and acidic residues" evidence="2">
    <location>
        <begin position="148"/>
        <end position="158"/>
    </location>
</feature>
<evidence type="ECO:0000256" key="1">
    <source>
        <dbReference type="PROSITE-ProRule" id="PRU00047"/>
    </source>
</evidence>
<dbReference type="EMBL" id="MU857103">
    <property type="protein sequence ID" value="KAK4150019.1"/>
    <property type="molecule type" value="Genomic_DNA"/>
</dbReference>
<keyword evidence="1" id="KW-0862">Zinc</keyword>
<feature type="compositionally biased region" description="Basic and acidic residues" evidence="2">
    <location>
        <begin position="270"/>
        <end position="280"/>
    </location>
</feature>
<dbReference type="PROSITE" id="PS50158">
    <property type="entry name" value="ZF_CCHC"/>
    <property type="match status" value="1"/>
</dbReference>
<accession>A0AAN6VFA5</accession>
<protein>
    <recommendedName>
        <fullName evidence="3">CCHC-type domain-containing protein</fullName>
    </recommendedName>
</protein>
<reference evidence="4" key="2">
    <citation type="submission" date="2023-05" db="EMBL/GenBank/DDBJ databases">
        <authorList>
            <consortium name="Lawrence Berkeley National Laboratory"/>
            <person name="Steindorff A."/>
            <person name="Hensen N."/>
            <person name="Bonometti L."/>
            <person name="Westerberg I."/>
            <person name="Brannstrom I.O."/>
            <person name="Guillou S."/>
            <person name="Cros-Aarteil S."/>
            <person name="Calhoun S."/>
            <person name="Haridas S."/>
            <person name="Kuo A."/>
            <person name="Mondo S."/>
            <person name="Pangilinan J."/>
            <person name="Riley R."/>
            <person name="Labutti K."/>
            <person name="Andreopoulos B."/>
            <person name="Lipzen A."/>
            <person name="Chen C."/>
            <person name="Yanf M."/>
            <person name="Daum C."/>
            <person name="Ng V."/>
            <person name="Clum A."/>
            <person name="Ohm R."/>
            <person name="Martin F."/>
            <person name="Silar P."/>
            <person name="Natvig D."/>
            <person name="Lalanne C."/>
            <person name="Gautier V."/>
            <person name="Ament-Velasquez S.L."/>
            <person name="Kruys A."/>
            <person name="Hutchinson M.I."/>
            <person name="Powell A.J."/>
            <person name="Barry K."/>
            <person name="Miller A.N."/>
            <person name="Grigoriev I.V."/>
            <person name="Debuchy R."/>
            <person name="Gladieux P."/>
            <person name="Thoren M.H."/>
            <person name="Johannesson H."/>
        </authorList>
    </citation>
    <scope>NUCLEOTIDE SEQUENCE</scope>
    <source>
        <strain evidence="4">CBS 538.74</strain>
    </source>
</reference>
<reference evidence="4" key="1">
    <citation type="journal article" date="2023" name="Mol. Phylogenet. Evol.">
        <title>Genome-scale phylogeny and comparative genomics of the fungal order Sordariales.</title>
        <authorList>
            <person name="Hensen N."/>
            <person name="Bonometti L."/>
            <person name="Westerberg I."/>
            <person name="Brannstrom I.O."/>
            <person name="Guillou S."/>
            <person name="Cros-Aarteil S."/>
            <person name="Calhoun S."/>
            <person name="Haridas S."/>
            <person name="Kuo A."/>
            <person name="Mondo S."/>
            <person name="Pangilinan J."/>
            <person name="Riley R."/>
            <person name="LaButti K."/>
            <person name="Andreopoulos B."/>
            <person name="Lipzen A."/>
            <person name="Chen C."/>
            <person name="Yan M."/>
            <person name="Daum C."/>
            <person name="Ng V."/>
            <person name="Clum A."/>
            <person name="Steindorff A."/>
            <person name="Ohm R.A."/>
            <person name="Martin F."/>
            <person name="Silar P."/>
            <person name="Natvig D.O."/>
            <person name="Lalanne C."/>
            <person name="Gautier V."/>
            <person name="Ament-Velasquez S.L."/>
            <person name="Kruys A."/>
            <person name="Hutchinson M.I."/>
            <person name="Powell A.J."/>
            <person name="Barry K."/>
            <person name="Miller A.N."/>
            <person name="Grigoriev I.V."/>
            <person name="Debuchy R."/>
            <person name="Gladieux P."/>
            <person name="Hiltunen Thoren M."/>
            <person name="Johannesson H."/>
        </authorList>
    </citation>
    <scope>NUCLEOTIDE SEQUENCE</scope>
    <source>
        <strain evidence="4">CBS 538.74</strain>
    </source>
</reference>
<comment type="caution">
    <text evidence="4">The sequence shown here is derived from an EMBL/GenBank/DDBJ whole genome shotgun (WGS) entry which is preliminary data.</text>
</comment>
<evidence type="ECO:0000313" key="4">
    <source>
        <dbReference type="EMBL" id="KAK4150019.1"/>
    </source>
</evidence>
<sequence length="305" mass="34602">METSGGDKAPVEGVKPPNVKLGPPPTFDGTRPEELPGFLMQLRTRFRLQRKDFGAESAKVLFAGACLRGKALEWFENTQDDYLKEARDKRKPETTHVFSAFANFEVEIAKRRFYDGLKEDVKDELIKTDRDKRTLDEYMGDAIAIDNRQFERRQERQGKPGFAKDYQSQGSKAYKPNDKKKRQYGSTAFGTHQGPMDVDAVQGQQRRPAKDNSDIVCYNCGKKGHFKRDCRSPKKDWKPVPGREVANIDKHTRVVDVAAASYTQDDLEDTVDHEHQDPRSTRPTTTETSRPPSGLSGWQMPGDST</sequence>
<feature type="region of interest" description="Disordered" evidence="2">
    <location>
        <begin position="146"/>
        <end position="244"/>
    </location>
</feature>
<dbReference type="Proteomes" id="UP001302745">
    <property type="component" value="Unassembled WGS sequence"/>
</dbReference>
<keyword evidence="5" id="KW-1185">Reference proteome</keyword>
<dbReference type="Gene3D" id="4.10.60.10">
    <property type="entry name" value="Zinc finger, CCHC-type"/>
    <property type="match status" value="1"/>
</dbReference>
<dbReference type="SUPFAM" id="SSF57756">
    <property type="entry name" value="Retrovirus zinc finger-like domains"/>
    <property type="match status" value="1"/>
</dbReference>
<feature type="compositionally biased region" description="Low complexity" evidence="2">
    <location>
        <begin position="281"/>
        <end position="293"/>
    </location>
</feature>
<feature type="domain" description="CCHC-type" evidence="3">
    <location>
        <begin position="217"/>
        <end position="232"/>
    </location>
</feature>
<evidence type="ECO:0000259" key="3">
    <source>
        <dbReference type="PROSITE" id="PS50158"/>
    </source>
</evidence>
<feature type="region of interest" description="Disordered" evidence="2">
    <location>
        <begin position="1"/>
        <end position="34"/>
    </location>
</feature>
<dbReference type="AlphaFoldDB" id="A0AAN6VFA5"/>
<proteinExistence type="predicted"/>
<dbReference type="GO" id="GO:0008270">
    <property type="term" value="F:zinc ion binding"/>
    <property type="evidence" value="ECO:0007669"/>
    <property type="project" value="UniProtKB-KW"/>
</dbReference>
<dbReference type="InterPro" id="IPR001878">
    <property type="entry name" value="Znf_CCHC"/>
</dbReference>
<evidence type="ECO:0000256" key="2">
    <source>
        <dbReference type="SAM" id="MobiDB-lite"/>
    </source>
</evidence>
<organism evidence="4 5">
    <name type="scientific">Chaetomidium leptoderma</name>
    <dbReference type="NCBI Taxonomy" id="669021"/>
    <lineage>
        <taxon>Eukaryota</taxon>
        <taxon>Fungi</taxon>
        <taxon>Dikarya</taxon>
        <taxon>Ascomycota</taxon>
        <taxon>Pezizomycotina</taxon>
        <taxon>Sordariomycetes</taxon>
        <taxon>Sordariomycetidae</taxon>
        <taxon>Sordariales</taxon>
        <taxon>Chaetomiaceae</taxon>
        <taxon>Chaetomidium</taxon>
    </lineage>
</organism>
<dbReference type="PANTHER" id="PTHR15503:SF22">
    <property type="entry name" value="TRANSPOSON TY3-I GAG POLYPROTEIN"/>
    <property type="match status" value="1"/>
</dbReference>
<dbReference type="InterPro" id="IPR032567">
    <property type="entry name" value="RTL1-rel"/>
</dbReference>
<dbReference type="SMART" id="SM00343">
    <property type="entry name" value="ZnF_C2HC"/>
    <property type="match status" value="1"/>
</dbReference>
<keyword evidence="1" id="KW-0863">Zinc-finger</keyword>
<evidence type="ECO:0000313" key="5">
    <source>
        <dbReference type="Proteomes" id="UP001302745"/>
    </source>
</evidence>
<feature type="region of interest" description="Disordered" evidence="2">
    <location>
        <begin position="259"/>
        <end position="305"/>
    </location>
</feature>
<feature type="compositionally biased region" description="Basic and acidic residues" evidence="2">
    <location>
        <begin position="227"/>
        <end position="238"/>
    </location>
</feature>
<name>A0AAN6VFA5_9PEZI</name>
<dbReference type="PANTHER" id="PTHR15503">
    <property type="entry name" value="LDOC1 RELATED"/>
    <property type="match status" value="1"/>
</dbReference>
<keyword evidence="1" id="KW-0479">Metal-binding</keyword>